<dbReference type="Gene3D" id="3.40.50.300">
    <property type="entry name" value="P-loop containing nucleotide triphosphate hydrolases"/>
    <property type="match status" value="1"/>
</dbReference>
<evidence type="ECO:0000256" key="1">
    <source>
        <dbReference type="ARBA" id="ARBA00005429"/>
    </source>
</evidence>
<dbReference type="FunFam" id="3.40.50.300:FF:000541">
    <property type="entry name" value="Immunity related GTPase M"/>
    <property type="match status" value="1"/>
</dbReference>
<reference evidence="8" key="1">
    <citation type="journal article" date="2017" name="PLoS ONE">
        <title>The Agassiz's desert tortoise genome provides a resource for the conservation of a threatened species.</title>
        <authorList>
            <person name="Tollis M."/>
            <person name="DeNardo D.F."/>
            <person name="Cornelius J.A."/>
            <person name="Dolby G.A."/>
            <person name="Edwards T."/>
            <person name="Henen B.T."/>
            <person name="Karl A.E."/>
            <person name="Murphy R.W."/>
            <person name="Kusumi K."/>
        </authorList>
    </citation>
    <scope>NUCLEOTIDE SEQUENCE [LARGE SCALE GENOMIC DNA]</scope>
</reference>
<dbReference type="Pfam" id="PF05049">
    <property type="entry name" value="IIGP"/>
    <property type="match status" value="1"/>
</dbReference>
<dbReference type="Proteomes" id="UP000291020">
    <property type="component" value="Unassembled WGS sequence"/>
</dbReference>
<evidence type="ECO:0000256" key="2">
    <source>
        <dbReference type="ARBA" id="ARBA00022741"/>
    </source>
</evidence>
<name>A0A452H766_9SAUR</name>
<dbReference type="InterPro" id="IPR027417">
    <property type="entry name" value="P-loop_NTPase"/>
</dbReference>
<reference evidence="7" key="3">
    <citation type="submission" date="2025-09" db="UniProtKB">
        <authorList>
            <consortium name="Ensembl"/>
        </authorList>
    </citation>
    <scope>IDENTIFICATION</scope>
</reference>
<proteinExistence type="inferred from homology"/>
<evidence type="ECO:0000259" key="6">
    <source>
        <dbReference type="PROSITE" id="PS51716"/>
    </source>
</evidence>
<reference evidence="7" key="2">
    <citation type="submission" date="2025-08" db="UniProtKB">
        <authorList>
            <consortium name="Ensembl"/>
        </authorList>
    </citation>
    <scope>IDENTIFICATION</scope>
</reference>
<sequence>MAGSDDNELPKIPEEDMEALKAAVGKGNLNEAAANAKEALEMADKITVNIAVTGKTGSGKSSFVNAIRGLEDTDKGASETGVNETTMEPTAYPHPTYPNVTIWDLPGIGSPKFEPDTYLKQVQFSRYDFFIIISCTRFTSDDIQLTQEIQRLGKKFFFVRSKVDQDLTNENRYYDAEGKLKQSNASVKRPHQYSESAILEGIRENCIQWLKTGGGGSPRVFLVSRLDLGKYDFPKLQETLVDELPSHKRLALLRSLSNTSKEILEKKKQQLQTQIWFKSVVSCAVAAIPLPGLSIACDATILVTSLKEYCRDFGLSENALAALARQNNKPIAELKAVIKSPLCEEITKDLAFKLLTKCAAGAVQYATLFLKFIPVAGAVVGSVAAAAVSLPTTYFMLKSFLDDVAADAVRVLEVVMDEAISNLEKKDKNTRTP</sequence>
<keyword evidence="8" id="KW-1185">Reference proteome</keyword>
<dbReference type="PANTHER" id="PTHR32341">
    <property type="entry name" value="INTERFERON-INDUCIBLE GTPASE"/>
    <property type="match status" value="1"/>
</dbReference>
<organism evidence="7 8">
    <name type="scientific">Gopherus agassizii</name>
    <name type="common">Agassiz's desert tortoise</name>
    <dbReference type="NCBI Taxonomy" id="38772"/>
    <lineage>
        <taxon>Eukaryota</taxon>
        <taxon>Metazoa</taxon>
        <taxon>Chordata</taxon>
        <taxon>Craniata</taxon>
        <taxon>Vertebrata</taxon>
        <taxon>Euteleostomi</taxon>
        <taxon>Archelosauria</taxon>
        <taxon>Testudinata</taxon>
        <taxon>Testudines</taxon>
        <taxon>Cryptodira</taxon>
        <taxon>Durocryptodira</taxon>
        <taxon>Testudinoidea</taxon>
        <taxon>Testudinidae</taxon>
        <taxon>Gopherus</taxon>
    </lineage>
</organism>
<dbReference type="InterPro" id="IPR007743">
    <property type="entry name" value="Immunity-related_GTPase-like"/>
</dbReference>
<comment type="similarity">
    <text evidence="1">Belongs to the TRAFAC class dynamin-like GTPase superfamily. IRG family.</text>
</comment>
<keyword evidence="4" id="KW-0342">GTP-binding</keyword>
<protein>
    <recommendedName>
        <fullName evidence="6">IRG-type G domain-containing protein</fullName>
    </recommendedName>
</protein>
<evidence type="ECO:0000313" key="7">
    <source>
        <dbReference type="Ensembl" id="ENSGAGP00000010407.1"/>
    </source>
</evidence>
<keyword evidence="2" id="KW-0547">Nucleotide-binding</keyword>
<dbReference type="InterPro" id="IPR030385">
    <property type="entry name" value="G_IRG_dom"/>
</dbReference>
<dbReference type="STRING" id="38772.ENSGAGP00000010407"/>
<dbReference type="GO" id="GO:0016020">
    <property type="term" value="C:membrane"/>
    <property type="evidence" value="ECO:0007669"/>
    <property type="project" value="InterPro"/>
</dbReference>
<dbReference type="SUPFAM" id="SSF52540">
    <property type="entry name" value="P-loop containing nucleoside triphosphate hydrolases"/>
    <property type="match status" value="1"/>
</dbReference>
<evidence type="ECO:0000256" key="4">
    <source>
        <dbReference type="ARBA" id="ARBA00023134"/>
    </source>
</evidence>
<dbReference type="AlphaFoldDB" id="A0A452H766"/>
<evidence type="ECO:0000256" key="3">
    <source>
        <dbReference type="ARBA" id="ARBA00022801"/>
    </source>
</evidence>
<dbReference type="GO" id="GO:0003924">
    <property type="term" value="F:GTPase activity"/>
    <property type="evidence" value="ECO:0007669"/>
    <property type="project" value="TreeGrafter"/>
</dbReference>
<evidence type="ECO:0000256" key="5">
    <source>
        <dbReference type="SAM" id="MobiDB-lite"/>
    </source>
</evidence>
<feature type="region of interest" description="Disordered" evidence="5">
    <location>
        <begin position="74"/>
        <end position="93"/>
    </location>
</feature>
<dbReference type="GO" id="GO:0005525">
    <property type="term" value="F:GTP binding"/>
    <property type="evidence" value="ECO:0007669"/>
    <property type="project" value="UniProtKB-KW"/>
</dbReference>
<dbReference type="PANTHER" id="PTHR32341:SF17">
    <property type="entry name" value="IRG-TYPE G DOMAIN-CONTAINING PROTEIN"/>
    <property type="match status" value="1"/>
</dbReference>
<dbReference type="PROSITE" id="PS51716">
    <property type="entry name" value="G_IRG"/>
    <property type="match status" value="1"/>
</dbReference>
<evidence type="ECO:0000313" key="8">
    <source>
        <dbReference type="Proteomes" id="UP000291020"/>
    </source>
</evidence>
<feature type="domain" description="IRG-type G" evidence="6">
    <location>
        <begin position="46"/>
        <end position="243"/>
    </location>
</feature>
<dbReference type="Ensembl" id="ENSGAGT00000011946.1">
    <property type="protein sequence ID" value="ENSGAGP00000010407.1"/>
    <property type="gene ID" value="ENSGAGG00000008150.1"/>
</dbReference>
<accession>A0A452H766</accession>
<keyword evidence="3" id="KW-0378">Hydrolase</keyword>
<dbReference type="InterPro" id="IPR051515">
    <property type="entry name" value="IRG"/>
</dbReference>